<evidence type="ECO:0000313" key="2">
    <source>
        <dbReference type="Proteomes" id="UP000259328"/>
    </source>
</evidence>
<evidence type="ECO:0000313" key="1">
    <source>
        <dbReference type="EMBL" id="SYV93470.1"/>
    </source>
</evidence>
<reference evidence="2" key="1">
    <citation type="submission" date="2018-06" db="EMBL/GenBank/DDBJ databases">
        <authorList>
            <consortium name="Pathogen Informatics"/>
        </authorList>
    </citation>
    <scope>NUCLEOTIDE SEQUENCE [LARGE SCALE GENOMIC DNA]</scope>
    <source>
        <strain evidence="2">NCTC10124</strain>
    </source>
</reference>
<dbReference type="AlphaFoldDB" id="A0A3B0PBP1"/>
<dbReference type="PANTHER" id="PTHR36303">
    <property type="entry name" value="2',3'-CYCLIC-NUCLEOTIDE 2'-PHOSPHODIESTERASE"/>
    <property type="match status" value="1"/>
</dbReference>
<dbReference type="GO" id="GO:0004113">
    <property type="term" value="F:2',3'-cyclic-nucleotide 3'-phosphodiesterase activity"/>
    <property type="evidence" value="ECO:0007669"/>
    <property type="project" value="TreeGrafter"/>
</dbReference>
<dbReference type="Gene3D" id="3.60.21.10">
    <property type="match status" value="1"/>
</dbReference>
<dbReference type="EMBL" id="LS991953">
    <property type="protein sequence ID" value="SYV93470.1"/>
    <property type="molecule type" value="Genomic_DNA"/>
</dbReference>
<name>A0A3B0PBP1_MYCSY</name>
<proteinExistence type="predicted"/>
<dbReference type="PANTHER" id="PTHR36303:SF1">
    <property type="entry name" value="2',3'-CYCLIC-NUCLEOTIDE 2'-PHOSPHODIESTERASE"/>
    <property type="match status" value="1"/>
</dbReference>
<protein>
    <submittedName>
        <fullName evidence="1">Putative metallophosphoesterase</fullName>
    </submittedName>
</protein>
<organism evidence="1 2">
    <name type="scientific">Mycoplasmopsis synoviae</name>
    <name type="common">Mycoplasma synoviae</name>
    <dbReference type="NCBI Taxonomy" id="2109"/>
    <lineage>
        <taxon>Bacteria</taxon>
        <taxon>Bacillati</taxon>
        <taxon>Mycoplasmatota</taxon>
        <taxon>Mycoplasmoidales</taxon>
        <taxon>Metamycoplasmataceae</taxon>
        <taxon>Mycoplasmopsis</taxon>
    </lineage>
</organism>
<sequence length="130" mass="14725">MISSEEKVDFDFVDFHAETTSEKYVFGLYLDGKVDAFCGTHTHVQTNDAKILPNGTAYITDVGMTGPQNSAIGANFEEVYKKMRFNGKEKFKVSDNDLQFNAVVITLNKNKKTNKKRHKIKLINISDIKK</sequence>
<dbReference type="InterPro" id="IPR029052">
    <property type="entry name" value="Metallo-depent_PP-like"/>
</dbReference>
<dbReference type="SUPFAM" id="SSF56300">
    <property type="entry name" value="Metallo-dependent phosphatases"/>
    <property type="match status" value="1"/>
</dbReference>
<dbReference type="Proteomes" id="UP000259328">
    <property type="component" value="Chromosome"/>
</dbReference>
<accession>A0A3B0PBP1</accession>
<gene>
    <name evidence="1" type="ORF">NCTC10124_01222</name>
</gene>
<dbReference type="Pfam" id="PF13277">
    <property type="entry name" value="YmdB"/>
    <property type="match status" value="1"/>
</dbReference>
<dbReference type="InterPro" id="IPR005235">
    <property type="entry name" value="YmdB-like"/>
</dbReference>